<feature type="compositionally biased region" description="Low complexity" evidence="1">
    <location>
        <begin position="1"/>
        <end position="15"/>
    </location>
</feature>
<feature type="non-terminal residue" evidence="2">
    <location>
        <position position="283"/>
    </location>
</feature>
<sequence length="283" mass="27311">AAAAHPAAAARLAPAAGGGAAADPRPHRLRRGGAGGAALPPPRRLGGRAGLAGQPGKPWDAAGRCLLPGVLPPLPADRLPHRRALPAAGLSDGARHCRRPAILAAALAAAGAAALPDGLPAAGRRLDRAAARRRLGERRARPRRGRAVAAALQRPGALSRHGACLPAIRRAAARHGAAAARPLAGGGGGRSGGDALHRLPQRHLAAVAAGGGLGLPAGLHPGRGGVRHPRAARPAGGAARGTGALGRVLPEPGLAAGRGPGARPAGGAAAADPALPAPGAAGM</sequence>
<feature type="non-terminal residue" evidence="2">
    <location>
        <position position="1"/>
    </location>
</feature>
<protein>
    <submittedName>
        <fullName evidence="2">Putrescine transport system permease protein PotH</fullName>
    </submittedName>
</protein>
<dbReference type="EMBL" id="CADCTD010000012">
    <property type="protein sequence ID" value="CAA9221163.1"/>
    <property type="molecule type" value="Genomic_DNA"/>
</dbReference>
<organism evidence="2">
    <name type="scientific">uncultured Craurococcus sp</name>
    <dbReference type="NCBI Taxonomy" id="1135998"/>
    <lineage>
        <taxon>Bacteria</taxon>
        <taxon>Pseudomonadati</taxon>
        <taxon>Pseudomonadota</taxon>
        <taxon>Alphaproteobacteria</taxon>
        <taxon>Acetobacterales</taxon>
        <taxon>Acetobacteraceae</taxon>
        <taxon>Craurococcus</taxon>
        <taxon>environmental samples</taxon>
    </lineage>
</organism>
<feature type="region of interest" description="Disordered" evidence="1">
    <location>
        <begin position="1"/>
        <end position="57"/>
    </location>
</feature>
<reference evidence="2" key="1">
    <citation type="submission" date="2020-02" db="EMBL/GenBank/DDBJ databases">
        <authorList>
            <person name="Meier V. D."/>
        </authorList>
    </citation>
    <scope>NUCLEOTIDE SEQUENCE</scope>
    <source>
        <strain evidence="2">AVDCRST_MAG27</strain>
    </source>
</reference>
<gene>
    <name evidence="2" type="ORF">AVDCRST_MAG27-483</name>
</gene>
<proteinExistence type="predicted"/>
<feature type="region of interest" description="Disordered" evidence="1">
    <location>
        <begin position="223"/>
        <end position="283"/>
    </location>
</feature>
<feature type="compositionally biased region" description="Low complexity" evidence="1">
    <location>
        <begin position="245"/>
        <end position="283"/>
    </location>
</feature>
<accession>A0A6J4HEN6</accession>
<evidence type="ECO:0000313" key="2">
    <source>
        <dbReference type="EMBL" id="CAA9221163.1"/>
    </source>
</evidence>
<name>A0A6J4HEN6_9PROT</name>
<evidence type="ECO:0000256" key="1">
    <source>
        <dbReference type="SAM" id="MobiDB-lite"/>
    </source>
</evidence>
<dbReference type="AlphaFoldDB" id="A0A6J4HEN6"/>